<sequence length="114" mass="12728">MASDYQWDRWFQLPLLWAGRTGVGLTILLQCCKVDPSLTGETDEERNGDLSFLPSSSCKRLSTDPTLASSRATGFKSLRLDKTTIRWEFLGVLLQFPGLSEPWSNAGIMVALCR</sequence>
<proteinExistence type="predicted"/>
<name>A0A7S1Y3Y3_9STRA</name>
<evidence type="ECO:0000313" key="1">
    <source>
        <dbReference type="EMBL" id="CAD9275554.1"/>
    </source>
</evidence>
<protein>
    <submittedName>
        <fullName evidence="1">Uncharacterized protein</fullName>
    </submittedName>
</protein>
<reference evidence="1" key="1">
    <citation type="submission" date="2021-01" db="EMBL/GenBank/DDBJ databases">
        <authorList>
            <person name="Corre E."/>
            <person name="Pelletier E."/>
            <person name="Niang G."/>
            <person name="Scheremetjew M."/>
            <person name="Finn R."/>
            <person name="Kale V."/>
            <person name="Holt S."/>
            <person name="Cochrane G."/>
            <person name="Meng A."/>
            <person name="Brown T."/>
            <person name="Cohen L."/>
        </authorList>
    </citation>
    <scope>NUCLEOTIDE SEQUENCE</scope>
    <source>
        <strain evidence="1">CCMP 410</strain>
    </source>
</reference>
<gene>
    <name evidence="1" type="ORF">GOCE00092_LOCUS4462</name>
</gene>
<dbReference type="EMBL" id="HBGK01008614">
    <property type="protein sequence ID" value="CAD9275554.1"/>
    <property type="molecule type" value="Transcribed_RNA"/>
</dbReference>
<accession>A0A7S1Y3Y3</accession>
<dbReference type="AlphaFoldDB" id="A0A7S1Y3Y3"/>
<organism evidence="1">
    <name type="scientific">Grammatophora oceanica</name>
    <dbReference type="NCBI Taxonomy" id="210454"/>
    <lineage>
        <taxon>Eukaryota</taxon>
        <taxon>Sar</taxon>
        <taxon>Stramenopiles</taxon>
        <taxon>Ochrophyta</taxon>
        <taxon>Bacillariophyta</taxon>
        <taxon>Fragilariophyceae</taxon>
        <taxon>Fragilariophycidae</taxon>
        <taxon>Rhabdonematales</taxon>
        <taxon>Grammatophoraceae</taxon>
        <taxon>Grammatophora</taxon>
    </lineage>
</organism>